<dbReference type="InterPro" id="IPR035093">
    <property type="entry name" value="RelE/ParE_toxin_dom_sf"/>
</dbReference>
<accession>A0A1Q6DS43</accession>
<comment type="caution">
    <text evidence="1">The sequence shown here is derived from an EMBL/GenBank/DDBJ whole genome shotgun (WGS) entry which is preliminary data.</text>
</comment>
<keyword evidence="2" id="KW-1185">Reference proteome</keyword>
<sequence length="71" mass="8183">MKLEIPRSQEKKLSKLDKSIRERIKKKLNEIENKVDDLGLDPKKVIEKPLRGKLSGRWQQGVGGLYALVQN</sequence>
<dbReference type="EMBL" id="MSDW01000002">
    <property type="protein sequence ID" value="OKY77195.1"/>
    <property type="molecule type" value="Genomic_DNA"/>
</dbReference>
<dbReference type="SUPFAM" id="SSF143011">
    <property type="entry name" value="RelE-like"/>
    <property type="match status" value="1"/>
</dbReference>
<dbReference type="Proteomes" id="UP000185744">
    <property type="component" value="Unassembled WGS sequence"/>
</dbReference>
<dbReference type="AlphaFoldDB" id="A0A1Q6DS43"/>
<proteinExistence type="predicted"/>
<dbReference type="Gene3D" id="3.30.2310.20">
    <property type="entry name" value="RelE-like"/>
    <property type="match status" value="1"/>
</dbReference>
<organism evidence="1 2">
    <name type="scientific">Methanohalarchaeum thermophilum</name>
    <dbReference type="NCBI Taxonomy" id="1903181"/>
    <lineage>
        <taxon>Archaea</taxon>
        <taxon>Methanobacteriati</taxon>
        <taxon>Methanobacteriota</taxon>
        <taxon>Methanonatronarchaeia</taxon>
        <taxon>Methanonatronarchaeales</taxon>
        <taxon>Methanonatronarchaeaceae</taxon>
        <taxon>Candidatus Methanohalarchaeum</taxon>
    </lineage>
</organism>
<dbReference type="InParanoid" id="A0A1Q6DS43"/>
<gene>
    <name evidence="1" type="ORF">BTN85_1842</name>
</gene>
<evidence type="ECO:0000313" key="2">
    <source>
        <dbReference type="Proteomes" id="UP000185744"/>
    </source>
</evidence>
<protein>
    <submittedName>
        <fullName evidence="1">Uncharacterized protein</fullName>
    </submittedName>
</protein>
<reference evidence="1" key="1">
    <citation type="submission" date="2016-12" db="EMBL/GenBank/DDBJ databases">
        <title>Discovery of methanogenic haloarchaea.</title>
        <authorList>
            <person name="Sorokin D.Y."/>
            <person name="Makarova K.S."/>
            <person name="Abbas B."/>
            <person name="Ferrer M."/>
            <person name="Golyshin P.N."/>
        </authorList>
    </citation>
    <scope>NUCLEOTIDE SEQUENCE [LARGE SCALE GENOMIC DNA]</scope>
    <source>
        <strain evidence="1">HMET1</strain>
    </source>
</reference>
<name>A0A1Q6DS43_METT1</name>
<evidence type="ECO:0000313" key="1">
    <source>
        <dbReference type="EMBL" id="OKY77195.1"/>
    </source>
</evidence>